<sequence>MKKITLIITIALVLTSCNFETKKAKLKEENIEKQEANSSTNGFDLLNLKFNETITDILKSVKLNLKDNQDTDAMTSFEYKKFETTSNSLLILGKEKLAQVSKNTIIHYNETNN</sequence>
<keyword evidence="2" id="KW-0732">Signal</keyword>
<evidence type="ECO:0000256" key="2">
    <source>
        <dbReference type="ARBA" id="ARBA00022729"/>
    </source>
</evidence>
<dbReference type="Pfam" id="PF08139">
    <property type="entry name" value="LPAM_1"/>
    <property type="match status" value="1"/>
</dbReference>
<accession>A0ABW8PAL8</accession>
<evidence type="ECO:0000256" key="1">
    <source>
        <dbReference type="ARBA" id="ARBA00017922"/>
    </source>
</evidence>
<gene>
    <name evidence="3" type="ORF">V3I07_07195</name>
</gene>
<comment type="caution">
    <text evidence="3">The sequence shown here is derived from an EMBL/GenBank/DDBJ whole genome shotgun (WGS) entry which is preliminary data.</text>
</comment>
<dbReference type="PROSITE" id="PS51257">
    <property type="entry name" value="PROKAR_LIPOPROTEIN"/>
    <property type="match status" value="1"/>
</dbReference>
<reference evidence="3 4" key="1">
    <citation type="submission" date="2024-02" db="EMBL/GenBank/DDBJ databases">
        <title>Comparative Genomic Analysis of Flavobacterium Species Causing Columnaris Disease of Freshwater Fish in Thailand: Insights into Virulence and Resistance Mechanisms.</title>
        <authorList>
            <person name="Nguyen D."/>
            <person name="Chokmangmeepisarn P."/>
            <person name="Khianchaikhan K."/>
            <person name="Morishita M."/>
            <person name="Bunnoy A."/>
            <person name="Rodkhum C."/>
        </authorList>
    </citation>
    <scope>NUCLEOTIDE SEQUENCE [LARGE SCALE GENOMIC DNA]</scope>
    <source>
        <strain evidence="3 4">CNRT2201</strain>
    </source>
</reference>
<dbReference type="EMBL" id="JAZGZP010000009">
    <property type="protein sequence ID" value="MFK7000679.1"/>
    <property type="molecule type" value="Genomic_DNA"/>
</dbReference>
<keyword evidence="4" id="KW-1185">Reference proteome</keyword>
<proteinExistence type="predicted"/>
<dbReference type="Proteomes" id="UP001621706">
    <property type="component" value="Unassembled WGS sequence"/>
</dbReference>
<evidence type="ECO:0000313" key="4">
    <source>
        <dbReference type="Proteomes" id="UP001621706"/>
    </source>
</evidence>
<dbReference type="RefSeq" id="WP_088401182.1">
    <property type="nucleotide sequence ID" value="NZ_JAZGZP010000009.1"/>
</dbReference>
<dbReference type="InterPro" id="IPR012640">
    <property type="entry name" value="Membr_lipoprot_lipid_attach_CS"/>
</dbReference>
<keyword evidence="3" id="KW-0449">Lipoprotein</keyword>
<name>A0ABW8PAL8_9FLAO</name>
<organism evidence="3 4">
    <name type="scientific">Flavobacterium oreochromis</name>
    <dbReference type="NCBI Taxonomy" id="2906078"/>
    <lineage>
        <taxon>Bacteria</taxon>
        <taxon>Pseudomonadati</taxon>
        <taxon>Bacteroidota</taxon>
        <taxon>Flavobacteriia</taxon>
        <taxon>Flavobacteriales</taxon>
        <taxon>Flavobacteriaceae</taxon>
        <taxon>Flavobacterium</taxon>
    </lineage>
</organism>
<protein>
    <recommendedName>
        <fullName evidence="1">Type IV secretion system putative lipoprotein virB7</fullName>
    </recommendedName>
</protein>
<evidence type="ECO:0000313" key="3">
    <source>
        <dbReference type="EMBL" id="MFK7000679.1"/>
    </source>
</evidence>